<evidence type="ECO:0000313" key="1">
    <source>
        <dbReference type="EMBL" id="KAJ8721003.1"/>
    </source>
</evidence>
<comment type="caution">
    <text evidence="1">The sequence shown here is derived from an EMBL/GenBank/DDBJ whole genome shotgun (WGS) entry which is preliminary data.</text>
</comment>
<evidence type="ECO:0000313" key="2">
    <source>
        <dbReference type="Proteomes" id="UP001231649"/>
    </source>
</evidence>
<proteinExistence type="predicted"/>
<accession>A0ACC2QMQ6</accession>
<gene>
    <name evidence="1" type="ORF">PYW08_006468</name>
</gene>
<dbReference type="Proteomes" id="UP001231649">
    <property type="component" value="Chromosome 19"/>
</dbReference>
<sequence length="130" mass="14852">MSDEKVEKLLKRRSCMKSKLTIFGNYLHMLQSCSELSSLQLLDLESRFHKFDSLYVDFDKLQSDVEMLVEDPADEGEEREQFENQYYKLVATARSLLGARPQSSGLQDGSVTGDEDVQVSDGNITCLQRF</sequence>
<reference evidence="1" key="1">
    <citation type="submission" date="2023-03" db="EMBL/GenBank/DDBJ databases">
        <title>Chromosome-level genomes of two armyworms, Mythimna separata and Mythimna loreyi, provide insights into the biosynthesis and reception of sex pheromones.</title>
        <authorList>
            <person name="Zhao H."/>
        </authorList>
    </citation>
    <scope>NUCLEOTIDE SEQUENCE</scope>
    <source>
        <strain evidence="1">BeijingLab</strain>
    </source>
</reference>
<keyword evidence="2" id="KW-1185">Reference proteome</keyword>
<name>A0ACC2QMQ6_9NEOP</name>
<dbReference type="EMBL" id="CM056795">
    <property type="protein sequence ID" value="KAJ8721003.1"/>
    <property type="molecule type" value="Genomic_DNA"/>
</dbReference>
<protein>
    <submittedName>
        <fullName evidence="1">Uncharacterized protein</fullName>
    </submittedName>
</protein>
<organism evidence="1 2">
    <name type="scientific">Mythimna loreyi</name>
    <dbReference type="NCBI Taxonomy" id="667449"/>
    <lineage>
        <taxon>Eukaryota</taxon>
        <taxon>Metazoa</taxon>
        <taxon>Ecdysozoa</taxon>
        <taxon>Arthropoda</taxon>
        <taxon>Hexapoda</taxon>
        <taxon>Insecta</taxon>
        <taxon>Pterygota</taxon>
        <taxon>Neoptera</taxon>
        <taxon>Endopterygota</taxon>
        <taxon>Lepidoptera</taxon>
        <taxon>Glossata</taxon>
        <taxon>Ditrysia</taxon>
        <taxon>Noctuoidea</taxon>
        <taxon>Noctuidae</taxon>
        <taxon>Noctuinae</taxon>
        <taxon>Hadenini</taxon>
        <taxon>Mythimna</taxon>
    </lineage>
</organism>